<dbReference type="Pfam" id="PF03209">
    <property type="entry name" value="PUCC"/>
    <property type="match status" value="1"/>
</dbReference>
<evidence type="ECO:0000256" key="5">
    <source>
        <dbReference type="ARBA" id="ARBA00023136"/>
    </source>
</evidence>
<feature type="transmembrane region" description="Helical" evidence="6">
    <location>
        <begin position="386"/>
        <end position="407"/>
    </location>
</feature>
<dbReference type="RefSeq" id="WP_097652953.1">
    <property type="nucleotide sequence ID" value="NZ_LYXE01000089.1"/>
</dbReference>
<name>A0A2H3L2G0_9CHLR</name>
<dbReference type="GO" id="GO:0016020">
    <property type="term" value="C:membrane"/>
    <property type="evidence" value="ECO:0007669"/>
    <property type="project" value="UniProtKB-SubCell"/>
</dbReference>
<evidence type="ECO:0000313" key="7">
    <source>
        <dbReference type="EMBL" id="PDV98930.1"/>
    </source>
</evidence>
<dbReference type="InterPro" id="IPR004896">
    <property type="entry name" value="PucC-rel"/>
</dbReference>
<dbReference type="SUPFAM" id="SSF103473">
    <property type="entry name" value="MFS general substrate transporter"/>
    <property type="match status" value="1"/>
</dbReference>
<evidence type="ECO:0000313" key="8">
    <source>
        <dbReference type="Proteomes" id="UP000220922"/>
    </source>
</evidence>
<feature type="transmembrane region" description="Helical" evidence="6">
    <location>
        <begin position="12"/>
        <end position="31"/>
    </location>
</feature>
<comment type="caution">
    <text evidence="7">The sequence shown here is derived from an EMBL/GenBank/DDBJ whole genome shotgun (WGS) entry which is preliminary data.</text>
</comment>
<keyword evidence="8" id="KW-1185">Reference proteome</keyword>
<dbReference type="PANTHER" id="PTHR23538:SF1">
    <property type="entry name" value="44.5 KD BACTERIOCHLOROPHYLL SYNTHASE SUBUNIT"/>
    <property type="match status" value="1"/>
</dbReference>
<evidence type="ECO:0000256" key="3">
    <source>
        <dbReference type="ARBA" id="ARBA00022692"/>
    </source>
</evidence>
<feature type="transmembrane region" description="Helical" evidence="6">
    <location>
        <begin position="318"/>
        <end position="339"/>
    </location>
</feature>
<comment type="subcellular location">
    <subcellularLocation>
        <location evidence="1">Membrane</location>
        <topology evidence="1">Multi-pass membrane protein</topology>
    </subcellularLocation>
</comment>
<dbReference type="PANTHER" id="PTHR23538">
    <property type="entry name" value="44.5 KD BACTERIOCHLOROPHYLL SYNTHASE SUBUNIT"/>
    <property type="match status" value="1"/>
</dbReference>
<evidence type="ECO:0000256" key="2">
    <source>
        <dbReference type="ARBA" id="ARBA00008412"/>
    </source>
</evidence>
<gene>
    <name evidence="7" type="ORF">A9Q02_14450</name>
</gene>
<feature type="transmembrane region" description="Helical" evidence="6">
    <location>
        <begin position="76"/>
        <end position="96"/>
    </location>
</feature>
<feature type="transmembrane region" description="Helical" evidence="6">
    <location>
        <begin position="173"/>
        <end position="196"/>
    </location>
</feature>
<dbReference type="PIRSF" id="PIRSF016565">
    <property type="entry name" value="PucC"/>
    <property type="match status" value="1"/>
</dbReference>
<proteinExistence type="inferred from homology"/>
<evidence type="ECO:0000256" key="6">
    <source>
        <dbReference type="SAM" id="Phobius"/>
    </source>
</evidence>
<feature type="transmembrane region" description="Helical" evidence="6">
    <location>
        <begin position="143"/>
        <end position="161"/>
    </location>
</feature>
<feature type="transmembrane region" description="Helical" evidence="6">
    <location>
        <begin position="102"/>
        <end position="122"/>
    </location>
</feature>
<reference evidence="7 8" key="1">
    <citation type="submission" date="2016-05" db="EMBL/GenBank/DDBJ databases">
        <authorList>
            <person name="Lavstsen T."/>
            <person name="Jespersen J.S."/>
        </authorList>
    </citation>
    <scope>NUCLEOTIDE SEQUENCE [LARGE SCALE GENOMIC DNA]</scope>
    <source>
        <strain evidence="7 8">B7-9</strain>
    </source>
</reference>
<evidence type="ECO:0000256" key="1">
    <source>
        <dbReference type="ARBA" id="ARBA00004141"/>
    </source>
</evidence>
<dbReference type="AlphaFoldDB" id="A0A2H3L2G0"/>
<keyword evidence="4 6" id="KW-1133">Transmembrane helix</keyword>
<dbReference type="OrthoDB" id="144773at2"/>
<accession>A0A2H3L2G0</accession>
<dbReference type="InterPro" id="IPR026036">
    <property type="entry name" value="PucC"/>
</dbReference>
<dbReference type="Gene3D" id="1.20.1250.20">
    <property type="entry name" value="MFS general substrate transporter like domains"/>
    <property type="match status" value="1"/>
</dbReference>
<feature type="transmembrane region" description="Helical" evidence="6">
    <location>
        <begin position="351"/>
        <end position="374"/>
    </location>
</feature>
<keyword evidence="3 6" id="KW-0812">Transmembrane</keyword>
<keyword evidence="5 6" id="KW-0472">Membrane</keyword>
<organism evidence="7 8">
    <name type="scientific">Candidatus Chloroploca asiatica</name>
    <dbReference type="NCBI Taxonomy" id="1506545"/>
    <lineage>
        <taxon>Bacteria</taxon>
        <taxon>Bacillati</taxon>
        <taxon>Chloroflexota</taxon>
        <taxon>Chloroflexia</taxon>
        <taxon>Chloroflexales</taxon>
        <taxon>Chloroflexineae</taxon>
        <taxon>Oscillochloridaceae</taxon>
        <taxon>Candidatus Chloroploca</taxon>
    </lineage>
</organism>
<feature type="transmembrane region" description="Helical" evidence="6">
    <location>
        <begin position="37"/>
        <end position="55"/>
    </location>
</feature>
<dbReference type="Proteomes" id="UP000220922">
    <property type="component" value="Unassembled WGS sequence"/>
</dbReference>
<feature type="transmembrane region" description="Helical" evidence="6">
    <location>
        <begin position="227"/>
        <end position="245"/>
    </location>
</feature>
<dbReference type="InterPro" id="IPR036259">
    <property type="entry name" value="MFS_trans_sf"/>
</dbReference>
<dbReference type="EMBL" id="LYXE01000089">
    <property type="protein sequence ID" value="PDV98930.1"/>
    <property type="molecule type" value="Genomic_DNA"/>
</dbReference>
<sequence>MNIVKNFRLGLLHVAVAVCLVPITGILNRIMIHEMQLMATLVAGLIVLPNLMSPLQPFLGQYSDHHPLFGYRRTPYIALGLLLCITGSVLTPMAALMMDATFWPGLAFSILAFALWGLGYNLSVVSYLSLASDMSGENDRSRTIAVMWFMMITAVILTATITGRALENYSSEALVRVFMGCGLVAFVLSAIGLIGLEPRNAQLTEQARHSVREAVGAVVSNPHAQVFFVYLMLLLAAILGQDVLLEPFGAQAFGMSVRETTQLTAIWGSATLFSLLLQGLLLSRFLAKKTAATIGAAVAACGFILIASSGLFHMQPLFILGIVVLGLGTGIATTTNLALMLDMTTPANVGLFIGAWGMADAAARGVGNVMAGAVRDVMSVTLGSPVGAYVTVFMLEALMLCAALVLLQRIDVSAFRGEQQKITTLIAVAGDA</sequence>
<feature type="transmembrane region" description="Helical" evidence="6">
    <location>
        <begin position="265"/>
        <end position="287"/>
    </location>
</feature>
<dbReference type="CDD" id="cd06176">
    <property type="entry name" value="MFS_BCD_PucC-like"/>
    <property type="match status" value="1"/>
</dbReference>
<protein>
    <submittedName>
        <fullName evidence="7">PUCC protein</fullName>
    </submittedName>
</protein>
<comment type="similarity">
    <text evidence="2">Belongs to the PucC family.</text>
</comment>
<feature type="transmembrane region" description="Helical" evidence="6">
    <location>
        <begin position="294"/>
        <end position="312"/>
    </location>
</feature>
<evidence type="ECO:0000256" key="4">
    <source>
        <dbReference type="ARBA" id="ARBA00022989"/>
    </source>
</evidence>